<comment type="caution">
    <text evidence="1">The sequence shown here is derived from an EMBL/GenBank/DDBJ whole genome shotgun (WGS) entry which is preliminary data.</text>
</comment>
<sequence>MSTDPIDAAAVAHTARLVATVPTPLGAADADAPRIQYGPGHRLLVQRGDDELAVVGLGPTGQEHGAEFRFPAPWPRPFGDVTVSPTGDLAVFSGVHAVRAVDRTGKVHWELPHGCWSAAKCTAVHASFEEYADDPRHRRAGRGSAAFSPDGKLVWAHVRHAQDWPHEEWLVLDAADGSVLGRTRTSTVGSASAHFPHPDGSYMGLTVGEGHEDSPSLWGHWDGTHLGFERIEGVLLQDVSPSGGHFLCTDPGQWALYLHESPGAQEAGRLNARDVVPPAPGEDMARWDYEGAYPYEDGAVVSTDGHTAEPRHWLVDPGTLALRGRIVYSLPVSGSPLRAGPGLWATLAEDRTAVHLWSLADAS</sequence>
<organism evidence="1 2">
    <name type="scientific">Streptomyces griseicoloratus</name>
    <dbReference type="NCBI Taxonomy" id="2752516"/>
    <lineage>
        <taxon>Bacteria</taxon>
        <taxon>Bacillati</taxon>
        <taxon>Actinomycetota</taxon>
        <taxon>Actinomycetes</taxon>
        <taxon>Kitasatosporales</taxon>
        <taxon>Streptomycetaceae</taxon>
        <taxon>Streptomyces</taxon>
    </lineage>
</organism>
<reference evidence="1" key="2">
    <citation type="submission" date="2020-09" db="EMBL/GenBank/DDBJ databases">
        <authorList>
            <person name="Luo X."/>
        </authorList>
    </citation>
    <scope>NUCLEOTIDE SEQUENCE</scope>
    <source>
        <strain evidence="1">TRM S81-3</strain>
    </source>
</reference>
<protein>
    <submittedName>
        <fullName evidence="1">Uncharacterized protein</fullName>
    </submittedName>
</protein>
<evidence type="ECO:0000313" key="1">
    <source>
        <dbReference type="EMBL" id="MBD0419451.1"/>
    </source>
</evidence>
<dbReference type="EMBL" id="JACVQF010000181">
    <property type="protein sequence ID" value="MBD0419451.1"/>
    <property type="molecule type" value="Genomic_DNA"/>
</dbReference>
<dbReference type="AlphaFoldDB" id="A0A926L2T4"/>
<evidence type="ECO:0000313" key="2">
    <source>
        <dbReference type="Proteomes" id="UP000621210"/>
    </source>
</evidence>
<name>A0A926L2T4_9ACTN</name>
<dbReference type="SUPFAM" id="SSF82171">
    <property type="entry name" value="DPP6 N-terminal domain-like"/>
    <property type="match status" value="1"/>
</dbReference>
<dbReference type="RefSeq" id="WP_188180476.1">
    <property type="nucleotide sequence ID" value="NZ_JACVQF010000181.1"/>
</dbReference>
<dbReference type="Proteomes" id="UP000621210">
    <property type="component" value="Unassembled WGS sequence"/>
</dbReference>
<proteinExistence type="predicted"/>
<accession>A0A926L2T4</accession>
<gene>
    <name evidence="1" type="ORF">H0H10_09805</name>
</gene>
<reference evidence="1" key="1">
    <citation type="submission" date="2020-09" db="EMBL/GenBank/DDBJ databases">
        <title>Streptomyces grisecoloratus sp. nov., isolated from cotton soil.</title>
        <authorList>
            <person name="Xing L."/>
        </authorList>
    </citation>
    <scope>NUCLEOTIDE SEQUENCE</scope>
    <source>
        <strain evidence="1">TRM S81-3</strain>
    </source>
</reference>
<keyword evidence="2" id="KW-1185">Reference proteome</keyword>